<dbReference type="PROSITE" id="PS51257">
    <property type="entry name" value="PROKAR_LIPOPROTEIN"/>
    <property type="match status" value="1"/>
</dbReference>
<dbReference type="EMBL" id="JAPTGC010000005">
    <property type="protein sequence ID" value="MCZ0862517.1"/>
    <property type="molecule type" value="Genomic_DNA"/>
</dbReference>
<proteinExistence type="predicted"/>
<keyword evidence="2" id="KW-1185">Reference proteome</keyword>
<name>A0ABT4ILA8_9EURY</name>
<sequence>MKKIVFTILLCGLLIFACGTTAAADDVWIAIDPTPDTAIGDTLILSGTTNAVPGTQLDIVVRPATLQVTSDYPAAFSGKATVIKGTAGISFWSVANDTAKMLADKYEVRVSDAVSGSSVTTYFNLCKEPISPSPSKEYQITLNPVVYPASGDSYLFSGTTSAPAGSVVLVDVGKIASTITGDSDHVFSLPLVYETSGVVTAGEHGINHWAIQSSLTPYRLAEPNVRYAAAAFLPEMPKTVSATRTISGSGSWTTVDAVADAATGDVITLSGTTNLPPGERITVEVYNVIPGPSPKKPDQPVFSKEILIESGSVWSAELDTEGIRMGTYTVVAADAPYFSGPVFSLALPKDRQWIAMDPIPFVTQNSSFTLSGTTGLDDGMQLLIEVLPRYFIDEVLAHDSKACYSLISGTSMTTVIVPGENNVNIWSVSIDTRNWTAETYVVKVVGIEVDVTAPRTEFELYPEHYVPPTNTEPPKETQAPGFAFVATLIAAAAAVMFTRK</sequence>
<evidence type="ECO:0008006" key="3">
    <source>
        <dbReference type="Google" id="ProtNLM"/>
    </source>
</evidence>
<evidence type="ECO:0000313" key="1">
    <source>
        <dbReference type="EMBL" id="MCZ0862517.1"/>
    </source>
</evidence>
<dbReference type="RefSeq" id="WP_268922773.1">
    <property type="nucleotide sequence ID" value="NZ_JAPTGC010000005.1"/>
</dbReference>
<comment type="caution">
    <text evidence="1">The sequence shown here is derived from an EMBL/GenBank/DDBJ whole genome shotgun (WGS) entry which is preliminary data.</text>
</comment>
<reference evidence="1" key="1">
    <citation type="submission" date="2022-12" db="EMBL/GenBank/DDBJ databases">
        <title>Isolation and characterisation of novel Methanocorpusculum spp. from native Australian herbivores indicates the genus is ancestrally host-associated.</title>
        <authorList>
            <person name="Volmer J.G."/>
            <person name="Soo R.M."/>
            <person name="Evans P.N."/>
            <person name="Hoedt E.C."/>
            <person name="Astorga Alsina A.L."/>
            <person name="Woodcroft B.J."/>
            <person name="Tyson G.W."/>
            <person name="Hugenholtz P."/>
            <person name="Morrison M."/>
        </authorList>
    </citation>
    <scope>NUCLEOTIDE SEQUENCE</scope>
    <source>
        <strain evidence="1">CW153</strain>
    </source>
</reference>
<dbReference type="Proteomes" id="UP001141336">
    <property type="component" value="Unassembled WGS sequence"/>
</dbReference>
<accession>A0ABT4ILA8</accession>
<evidence type="ECO:0000313" key="2">
    <source>
        <dbReference type="Proteomes" id="UP001141336"/>
    </source>
</evidence>
<gene>
    <name evidence="1" type="ORF">O0S09_04505</name>
</gene>
<organism evidence="1 2">
    <name type="scientific">Methanocorpusculum vombati</name>
    <dbReference type="NCBI Taxonomy" id="3002864"/>
    <lineage>
        <taxon>Archaea</taxon>
        <taxon>Methanobacteriati</taxon>
        <taxon>Methanobacteriota</taxon>
        <taxon>Stenosarchaea group</taxon>
        <taxon>Methanomicrobia</taxon>
        <taxon>Methanomicrobiales</taxon>
        <taxon>Methanocorpusculaceae</taxon>
        <taxon>Methanocorpusculum</taxon>
    </lineage>
</organism>
<protein>
    <recommendedName>
        <fullName evidence="3">PGF-CTERM sorting domain-containing protein</fullName>
    </recommendedName>
</protein>